<comment type="subcellular location">
    <subcellularLocation>
        <location evidence="1">Cell membrane</location>
        <topology evidence="1">Multi-pass membrane protein</topology>
    </subcellularLocation>
</comment>
<keyword evidence="4 10" id="KW-0067">ATP-binding</keyword>
<feature type="transmembrane region" description="Helical" evidence="7">
    <location>
        <begin position="295"/>
        <end position="312"/>
    </location>
</feature>
<dbReference type="PROSITE" id="PS50929">
    <property type="entry name" value="ABC_TM1F"/>
    <property type="match status" value="1"/>
</dbReference>
<reference evidence="10 11" key="1">
    <citation type="submission" date="2023-02" db="EMBL/GenBank/DDBJ databases">
        <title>Entomopathogenic bacteria.</title>
        <authorList>
            <person name="Machado R.A."/>
        </authorList>
    </citation>
    <scope>NUCLEOTIDE SEQUENCE [LARGE SCALE GENOMIC DNA]</scope>
    <source>
        <strain evidence="10 11">XENO-2</strain>
    </source>
</reference>
<dbReference type="InterPro" id="IPR003593">
    <property type="entry name" value="AAA+_ATPase"/>
</dbReference>
<dbReference type="Pfam" id="PF00664">
    <property type="entry name" value="ABC_membrane"/>
    <property type="match status" value="1"/>
</dbReference>
<dbReference type="PANTHER" id="PTHR43394:SF1">
    <property type="entry name" value="ATP-BINDING CASSETTE SUB-FAMILY B MEMBER 10, MITOCHONDRIAL"/>
    <property type="match status" value="1"/>
</dbReference>
<dbReference type="InterPro" id="IPR027417">
    <property type="entry name" value="P-loop_NTPase"/>
</dbReference>
<keyword evidence="5 7" id="KW-1133">Transmembrane helix</keyword>
<dbReference type="Gene3D" id="1.20.1560.10">
    <property type="entry name" value="ABC transporter type 1, transmembrane domain"/>
    <property type="match status" value="1"/>
</dbReference>
<comment type="caution">
    <text evidence="10">The sequence shown here is derived from an EMBL/GenBank/DDBJ whole genome shotgun (WGS) entry which is preliminary data.</text>
</comment>
<feature type="transmembrane region" description="Helical" evidence="7">
    <location>
        <begin position="21"/>
        <end position="48"/>
    </location>
</feature>
<evidence type="ECO:0000259" key="9">
    <source>
        <dbReference type="PROSITE" id="PS50929"/>
    </source>
</evidence>
<evidence type="ECO:0000256" key="5">
    <source>
        <dbReference type="ARBA" id="ARBA00022989"/>
    </source>
</evidence>
<dbReference type="SUPFAM" id="SSF90123">
    <property type="entry name" value="ABC transporter transmembrane region"/>
    <property type="match status" value="1"/>
</dbReference>
<keyword evidence="11" id="KW-1185">Reference proteome</keyword>
<protein>
    <submittedName>
        <fullName evidence="10">ABC transporter ATP-binding protein</fullName>
    </submittedName>
</protein>
<keyword evidence="3" id="KW-0547">Nucleotide-binding</keyword>
<evidence type="ECO:0000313" key="11">
    <source>
        <dbReference type="Proteomes" id="UP001220225"/>
    </source>
</evidence>
<evidence type="ECO:0000256" key="3">
    <source>
        <dbReference type="ARBA" id="ARBA00022741"/>
    </source>
</evidence>
<dbReference type="SUPFAM" id="SSF52540">
    <property type="entry name" value="P-loop containing nucleoside triphosphate hydrolases"/>
    <property type="match status" value="1"/>
</dbReference>
<evidence type="ECO:0000256" key="4">
    <source>
        <dbReference type="ARBA" id="ARBA00022840"/>
    </source>
</evidence>
<dbReference type="Gene3D" id="3.40.50.300">
    <property type="entry name" value="P-loop containing nucleotide triphosphate hydrolases"/>
    <property type="match status" value="1"/>
</dbReference>
<dbReference type="PROSITE" id="PS50893">
    <property type="entry name" value="ABC_TRANSPORTER_2"/>
    <property type="match status" value="1"/>
</dbReference>
<dbReference type="InterPro" id="IPR017871">
    <property type="entry name" value="ABC_transporter-like_CS"/>
</dbReference>
<dbReference type="PROSITE" id="PS00211">
    <property type="entry name" value="ABC_TRANSPORTER_1"/>
    <property type="match status" value="1"/>
</dbReference>
<keyword evidence="6 7" id="KW-0472">Membrane</keyword>
<name>A0ABT5LRN4_9GAMM</name>
<evidence type="ECO:0000259" key="8">
    <source>
        <dbReference type="PROSITE" id="PS50893"/>
    </source>
</evidence>
<feature type="domain" description="ABC transmembrane type-1" evidence="9">
    <location>
        <begin position="29"/>
        <end position="324"/>
    </location>
</feature>
<evidence type="ECO:0000256" key="7">
    <source>
        <dbReference type="SAM" id="Phobius"/>
    </source>
</evidence>
<dbReference type="CDD" id="cd07346">
    <property type="entry name" value="ABC_6TM_exporters"/>
    <property type="match status" value="1"/>
</dbReference>
<evidence type="ECO:0000256" key="1">
    <source>
        <dbReference type="ARBA" id="ARBA00004651"/>
    </source>
</evidence>
<dbReference type="Proteomes" id="UP001220225">
    <property type="component" value="Unassembled WGS sequence"/>
</dbReference>
<dbReference type="GO" id="GO:0005524">
    <property type="term" value="F:ATP binding"/>
    <property type="evidence" value="ECO:0007669"/>
    <property type="project" value="UniProtKB-KW"/>
</dbReference>
<dbReference type="InterPro" id="IPR036640">
    <property type="entry name" value="ABC1_TM_sf"/>
</dbReference>
<dbReference type="InterPro" id="IPR039421">
    <property type="entry name" value="Type_1_exporter"/>
</dbReference>
<evidence type="ECO:0000256" key="6">
    <source>
        <dbReference type="ARBA" id="ARBA00023136"/>
    </source>
</evidence>
<dbReference type="EMBL" id="JAQRFN010000010">
    <property type="protein sequence ID" value="MDC9597092.1"/>
    <property type="molecule type" value="Genomic_DNA"/>
</dbReference>
<keyword evidence="2 7" id="KW-0812">Transmembrane</keyword>
<feature type="transmembrane region" description="Helical" evidence="7">
    <location>
        <begin position="176"/>
        <end position="192"/>
    </location>
</feature>
<dbReference type="SMART" id="SM00382">
    <property type="entry name" value="AAA"/>
    <property type="match status" value="1"/>
</dbReference>
<gene>
    <name evidence="10" type="ORF">PSI14_09530</name>
</gene>
<accession>A0ABT5LRN4</accession>
<evidence type="ECO:0000313" key="10">
    <source>
        <dbReference type="EMBL" id="MDC9597092.1"/>
    </source>
</evidence>
<dbReference type="InterPro" id="IPR011527">
    <property type="entry name" value="ABC1_TM_dom"/>
</dbReference>
<feature type="domain" description="ABC transporter" evidence="8">
    <location>
        <begin position="368"/>
        <end position="608"/>
    </location>
</feature>
<sequence length="611" mass="66994">MKRIDINAIKGKLRPFAIIGRIFWLPYTITLFLTIAATILSAAAPLVFGKIIDAISSVQDGMSQETLFSQAIRLVIIYLLIQMVASGLKAWANYTAASQSEKISHYLRAKLAKTIFHEGSQHEPFFKNDRGKILSFFSRDIESLWDLFGFALTDLISSAIMILVLCLIVFSINPLLGVILITISIFFSLAFYRNGQKVRRYFADASPKFDRMIGFITSALAAYETVVSFRAQPWVNQSIGRESQDVTRLANKAHFRSTSFMFITSCINLFGLLIVWALCLPGLLGKNSAPIDITLGQFVAVLAYFAMVMGPLENISGSAKAISKGIVSMERLSLFVDHVVDRSSVPPLPIQNSLNSNAIATNSSALPLQVSGLVYNGCSESNQPIRILNGISFDIHPGEMIGLAGESGSGKSTLLRLLARLIEPSDGSIFYQGISIEKIEEDEFRQYITYISQASAIFPVDLRQNLVLKELALKEPMEGEDSALQSAIEMASVANFISRFDKYSDMEMAGLSGGEAQRVSLARAFFRGASVMLIDEPTSALDLTNSLKIAHSLQAAAHKGAVLVASHDEHILEKCTRVLVLNEGIIVASGTHSELQRESSLYQSIIFSTEV</sequence>
<organism evidence="10 11">
    <name type="scientific">Xenorhabdus anantnagensis</name>
    <dbReference type="NCBI Taxonomy" id="3025875"/>
    <lineage>
        <taxon>Bacteria</taxon>
        <taxon>Pseudomonadati</taxon>
        <taxon>Pseudomonadota</taxon>
        <taxon>Gammaproteobacteria</taxon>
        <taxon>Enterobacterales</taxon>
        <taxon>Morganellaceae</taxon>
        <taxon>Xenorhabdus</taxon>
    </lineage>
</organism>
<feature type="transmembrane region" description="Helical" evidence="7">
    <location>
        <begin position="68"/>
        <end position="92"/>
    </location>
</feature>
<dbReference type="InterPro" id="IPR003439">
    <property type="entry name" value="ABC_transporter-like_ATP-bd"/>
</dbReference>
<dbReference type="Pfam" id="PF00005">
    <property type="entry name" value="ABC_tran"/>
    <property type="match status" value="1"/>
</dbReference>
<dbReference type="RefSeq" id="WP_273575680.1">
    <property type="nucleotide sequence ID" value="NZ_JAQRFN010000010.1"/>
</dbReference>
<dbReference type="PANTHER" id="PTHR43394">
    <property type="entry name" value="ATP-DEPENDENT PERMEASE MDL1, MITOCHONDRIAL"/>
    <property type="match status" value="1"/>
</dbReference>
<feature type="transmembrane region" description="Helical" evidence="7">
    <location>
        <begin position="147"/>
        <end position="170"/>
    </location>
</feature>
<evidence type="ECO:0000256" key="2">
    <source>
        <dbReference type="ARBA" id="ARBA00022692"/>
    </source>
</evidence>
<feature type="transmembrane region" description="Helical" evidence="7">
    <location>
        <begin position="260"/>
        <end position="283"/>
    </location>
</feature>
<proteinExistence type="predicted"/>